<evidence type="ECO:0000313" key="1">
    <source>
        <dbReference type="EMBL" id="KNZ48247.1"/>
    </source>
</evidence>
<accession>A0A0L6UIY7</accession>
<reference evidence="1 2" key="1">
    <citation type="submission" date="2015-08" db="EMBL/GenBank/DDBJ databases">
        <title>Next Generation Sequencing and Analysis of the Genome of Puccinia sorghi L Schw, the Causal Agent of Maize Common Rust.</title>
        <authorList>
            <person name="Rochi L."/>
            <person name="Burguener G."/>
            <person name="Darino M."/>
            <person name="Turjanski A."/>
            <person name="Kreff E."/>
            <person name="Dieguez M.J."/>
            <person name="Sacco F."/>
        </authorList>
    </citation>
    <scope>NUCLEOTIDE SEQUENCE [LARGE SCALE GENOMIC DNA]</scope>
    <source>
        <strain evidence="1 2">RO10H11247</strain>
    </source>
</reference>
<gene>
    <name evidence="1" type="ORF">VP01_579g1</name>
</gene>
<dbReference type="EMBL" id="LAVV01011051">
    <property type="protein sequence ID" value="KNZ48247.1"/>
    <property type="molecule type" value="Genomic_DNA"/>
</dbReference>
<organism evidence="1 2">
    <name type="scientific">Puccinia sorghi</name>
    <dbReference type="NCBI Taxonomy" id="27349"/>
    <lineage>
        <taxon>Eukaryota</taxon>
        <taxon>Fungi</taxon>
        <taxon>Dikarya</taxon>
        <taxon>Basidiomycota</taxon>
        <taxon>Pucciniomycotina</taxon>
        <taxon>Pucciniomycetes</taxon>
        <taxon>Pucciniales</taxon>
        <taxon>Pucciniaceae</taxon>
        <taxon>Puccinia</taxon>
    </lineage>
</organism>
<protein>
    <submittedName>
        <fullName evidence="1">Uncharacterized protein</fullName>
    </submittedName>
</protein>
<name>A0A0L6UIY7_9BASI</name>
<evidence type="ECO:0000313" key="2">
    <source>
        <dbReference type="Proteomes" id="UP000037035"/>
    </source>
</evidence>
<dbReference type="VEuPathDB" id="FungiDB:VP01_579g1"/>
<dbReference type="OrthoDB" id="2504221at2759"/>
<sequence length="219" mass="24067">MKASYWTFSRIAATKPIPFPAGATHQLDRQTTYGDEEEDYEYCRPRGSTIGDCEPEQTFGRSHPARGGLYNRNTLGGRLGNYENMFYGQGSMYGGGMGMMSTSPREQMMRAEMMRRSRDPYGAMDPLMMGGARMGMGGGYGYDGLGGCGLYGPGSLYGPSIMPHPRPLMGTMGPVSHMAGMGLYGGLYPHRPYRMSGLVETPSHHLTRAKSWSAYGRLY</sequence>
<dbReference type="AlphaFoldDB" id="A0A0L6UIY7"/>
<proteinExistence type="predicted"/>
<comment type="caution">
    <text evidence="1">The sequence shown here is derived from an EMBL/GenBank/DDBJ whole genome shotgun (WGS) entry which is preliminary data.</text>
</comment>
<keyword evidence="2" id="KW-1185">Reference proteome</keyword>
<dbReference type="Proteomes" id="UP000037035">
    <property type="component" value="Unassembled WGS sequence"/>
</dbReference>